<sequence>MQNLSLCVGRPSSGLNPHEPVLVSSPRPQLSDSKHVLIEVDRFGFSTNNITYQALGEAPHFRYFEFNPPPTAGNVSPVTHGLIPVWGFGTIVESTHPEVSVGERVYGYFSPARYLLVPVSDANKHNFYVPRPHLPADRRPYNTIRRCATDPQYDPSPLAEDLTMLYRPLFWTAYWCEDWFNASSYRGATAFLITSASSKTAFCLAYLLKKRRAASGKTIRIVGLTSTRNVAFTTGLGLYDELFEYGSFESAAPLQSQGDKWIYIDVAGNEGINDRIRKHFAPQKNVVAGVQLGLTNLSPSAPSAATTHFSTNTSLVDARNAEPTGTLKLEQFFMPEWLAIRQKQLTVEQIANVQAQAWKDLMTEGESWVKIEQIYGGPAVVQAYRSIAQNGTDAGTGMILSLWDRPELGRENIRSRI</sequence>
<evidence type="ECO:0000313" key="1">
    <source>
        <dbReference type="EMBL" id="KAI0087432.1"/>
    </source>
</evidence>
<evidence type="ECO:0000313" key="2">
    <source>
        <dbReference type="Proteomes" id="UP001055072"/>
    </source>
</evidence>
<protein>
    <submittedName>
        <fullName evidence="1">Uncharacterized protein</fullName>
    </submittedName>
</protein>
<accession>A0ACB8TZB3</accession>
<dbReference type="Proteomes" id="UP001055072">
    <property type="component" value="Unassembled WGS sequence"/>
</dbReference>
<name>A0ACB8TZB3_9APHY</name>
<comment type="caution">
    <text evidence="1">The sequence shown here is derived from an EMBL/GenBank/DDBJ whole genome shotgun (WGS) entry which is preliminary data.</text>
</comment>
<reference evidence="1" key="1">
    <citation type="journal article" date="2021" name="Environ. Microbiol.">
        <title>Gene family expansions and transcriptome signatures uncover fungal adaptations to wood decay.</title>
        <authorList>
            <person name="Hage H."/>
            <person name="Miyauchi S."/>
            <person name="Viragh M."/>
            <person name="Drula E."/>
            <person name="Min B."/>
            <person name="Chaduli D."/>
            <person name="Navarro D."/>
            <person name="Favel A."/>
            <person name="Norest M."/>
            <person name="Lesage-Meessen L."/>
            <person name="Balint B."/>
            <person name="Merenyi Z."/>
            <person name="de Eugenio L."/>
            <person name="Morin E."/>
            <person name="Martinez A.T."/>
            <person name="Baldrian P."/>
            <person name="Stursova M."/>
            <person name="Martinez M.J."/>
            <person name="Novotny C."/>
            <person name="Magnuson J.K."/>
            <person name="Spatafora J.W."/>
            <person name="Maurice S."/>
            <person name="Pangilinan J."/>
            <person name="Andreopoulos W."/>
            <person name="LaButti K."/>
            <person name="Hundley H."/>
            <person name="Na H."/>
            <person name="Kuo A."/>
            <person name="Barry K."/>
            <person name="Lipzen A."/>
            <person name="Henrissat B."/>
            <person name="Riley R."/>
            <person name="Ahrendt S."/>
            <person name="Nagy L.G."/>
            <person name="Grigoriev I.V."/>
            <person name="Martin F."/>
            <person name="Rosso M.N."/>
        </authorList>
    </citation>
    <scope>NUCLEOTIDE SEQUENCE</scope>
    <source>
        <strain evidence="1">CBS 384.51</strain>
    </source>
</reference>
<proteinExistence type="predicted"/>
<gene>
    <name evidence="1" type="ORF">BDY19DRAFT_893251</name>
</gene>
<dbReference type="EMBL" id="MU274918">
    <property type="protein sequence ID" value="KAI0087432.1"/>
    <property type="molecule type" value="Genomic_DNA"/>
</dbReference>
<organism evidence="1 2">
    <name type="scientific">Irpex rosettiformis</name>
    <dbReference type="NCBI Taxonomy" id="378272"/>
    <lineage>
        <taxon>Eukaryota</taxon>
        <taxon>Fungi</taxon>
        <taxon>Dikarya</taxon>
        <taxon>Basidiomycota</taxon>
        <taxon>Agaricomycotina</taxon>
        <taxon>Agaricomycetes</taxon>
        <taxon>Polyporales</taxon>
        <taxon>Irpicaceae</taxon>
        <taxon>Irpex</taxon>
    </lineage>
</organism>
<keyword evidence="2" id="KW-1185">Reference proteome</keyword>